<keyword evidence="4 9" id="KW-0418">Kinase</keyword>
<dbReference type="GO" id="GO:0046983">
    <property type="term" value="F:protein dimerization activity"/>
    <property type="evidence" value="ECO:0007669"/>
    <property type="project" value="InterPro"/>
</dbReference>
<dbReference type="PANTHER" id="PTHR24421:SF63">
    <property type="entry name" value="SENSOR HISTIDINE KINASE DESK"/>
    <property type="match status" value="1"/>
</dbReference>
<dbReference type="InterPro" id="IPR036890">
    <property type="entry name" value="HATPase_C_sf"/>
</dbReference>
<keyword evidence="3" id="KW-0808">Transferase</keyword>
<evidence type="ECO:0000313" key="10">
    <source>
        <dbReference type="Proteomes" id="UP000269097"/>
    </source>
</evidence>
<dbReference type="GO" id="GO:0000155">
    <property type="term" value="F:phosphorelay sensor kinase activity"/>
    <property type="evidence" value="ECO:0007669"/>
    <property type="project" value="InterPro"/>
</dbReference>
<dbReference type="EMBL" id="CP033433">
    <property type="protein sequence ID" value="AYQ72659.1"/>
    <property type="molecule type" value="Genomic_DNA"/>
</dbReference>
<dbReference type="Pfam" id="PF02518">
    <property type="entry name" value="HATPase_c"/>
    <property type="match status" value="1"/>
</dbReference>
<dbReference type="Proteomes" id="UP000269097">
    <property type="component" value="Chromosome"/>
</dbReference>
<dbReference type="EC" id="2.7.13.3" evidence="2"/>
<keyword evidence="6" id="KW-0812">Transmembrane</keyword>
<sequence length="386" mass="42729">MFRSLFKRSQEGPPLAFSFVWLVYLAFPIGDLIERPLQEQMVGFPILLGFAVIYVVGYVRPKIRLFAIFVLFALIVYYSFRYDPGYLYLTFYPSPMIGMLRDSRQLAAAITGMLVVFAAVIWHAALWNDSYGLLQLAPAMLIMLMMPFLMRFGRRSRELKDKLVLANEEIARLSKNEERERISRDLHDTLGHTLSLITLKSELAEKLIAKNPDRAAQEIRDVQMTSRAALRQVRELVSGMSAVTVRDEISHAKQILAAAGIELELDAKTGADTEVPAPAPLVDNLLGMCLREAVTNVVKHSRAHSCAIGWGETPHGYLLSVKDDGIGAASAALAGDGTKNGIQGMRNRLRLVDGEVTVTAVTGKGTEVRITVPRVEKNTGKESAVQ</sequence>
<dbReference type="PANTHER" id="PTHR24421">
    <property type="entry name" value="NITRATE/NITRITE SENSOR PROTEIN NARX-RELATED"/>
    <property type="match status" value="1"/>
</dbReference>
<dbReference type="InterPro" id="IPR003594">
    <property type="entry name" value="HATPase_dom"/>
</dbReference>
<keyword evidence="6" id="KW-0472">Membrane</keyword>
<feature type="transmembrane region" description="Helical" evidence="6">
    <location>
        <begin position="41"/>
        <end position="57"/>
    </location>
</feature>
<evidence type="ECO:0000256" key="5">
    <source>
        <dbReference type="ARBA" id="ARBA00023012"/>
    </source>
</evidence>
<feature type="transmembrane region" description="Helical" evidence="6">
    <location>
        <begin position="12"/>
        <end position="29"/>
    </location>
</feature>
<evidence type="ECO:0000313" key="9">
    <source>
        <dbReference type="EMBL" id="AYQ72659.1"/>
    </source>
</evidence>
<comment type="catalytic activity">
    <reaction evidence="1">
        <text>ATP + protein L-histidine = ADP + protein N-phospho-L-histidine.</text>
        <dbReference type="EC" id="2.7.13.3"/>
    </reaction>
</comment>
<dbReference type="Gene3D" id="3.30.565.10">
    <property type="entry name" value="Histidine kinase-like ATPase, C-terminal domain"/>
    <property type="match status" value="1"/>
</dbReference>
<feature type="transmembrane region" description="Helical" evidence="6">
    <location>
        <begin position="106"/>
        <end position="125"/>
    </location>
</feature>
<dbReference type="InterPro" id="IPR050482">
    <property type="entry name" value="Sensor_HK_TwoCompSys"/>
</dbReference>
<keyword evidence="6" id="KW-1133">Transmembrane helix</keyword>
<dbReference type="CDD" id="cd16917">
    <property type="entry name" value="HATPase_UhpB-NarQ-NarX-like"/>
    <property type="match status" value="1"/>
</dbReference>
<name>A0A3G3JYS7_9BACL</name>
<evidence type="ECO:0000259" key="7">
    <source>
        <dbReference type="Pfam" id="PF02518"/>
    </source>
</evidence>
<reference evidence="9 10" key="1">
    <citation type="submission" date="2018-10" db="EMBL/GenBank/DDBJ databases">
        <title>Genome Sequence of Cohnella sp.</title>
        <authorList>
            <person name="Srinivasan S."/>
            <person name="Kim M.K."/>
        </authorList>
    </citation>
    <scope>NUCLEOTIDE SEQUENCE [LARGE SCALE GENOMIC DNA]</scope>
    <source>
        <strain evidence="9 10">18JY8-7</strain>
    </source>
</reference>
<dbReference type="InterPro" id="IPR011712">
    <property type="entry name" value="Sig_transdc_His_kin_sub3_dim/P"/>
</dbReference>
<evidence type="ECO:0000256" key="6">
    <source>
        <dbReference type="SAM" id="Phobius"/>
    </source>
</evidence>
<evidence type="ECO:0000259" key="8">
    <source>
        <dbReference type="Pfam" id="PF07730"/>
    </source>
</evidence>
<gene>
    <name evidence="9" type="ORF">EAV92_08830</name>
</gene>
<organism evidence="9 10">
    <name type="scientific">Cohnella candidum</name>
    <dbReference type="NCBI Taxonomy" id="2674991"/>
    <lineage>
        <taxon>Bacteria</taxon>
        <taxon>Bacillati</taxon>
        <taxon>Bacillota</taxon>
        <taxon>Bacilli</taxon>
        <taxon>Bacillales</taxon>
        <taxon>Paenibacillaceae</taxon>
        <taxon>Cohnella</taxon>
    </lineage>
</organism>
<feature type="transmembrane region" description="Helical" evidence="6">
    <location>
        <begin position="131"/>
        <end position="150"/>
    </location>
</feature>
<keyword evidence="5" id="KW-0902">Two-component regulatory system</keyword>
<protein>
    <recommendedName>
        <fullName evidence="2">histidine kinase</fullName>
        <ecNumber evidence="2">2.7.13.3</ecNumber>
    </recommendedName>
</protein>
<accession>A0A3G3JYS7</accession>
<dbReference type="Gene3D" id="1.20.5.1930">
    <property type="match status" value="1"/>
</dbReference>
<evidence type="ECO:0000256" key="4">
    <source>
        <dbReference type="ARBA" id="ARBA00022777"/>
    </source>
</evidence>
<feature type="domain" description="Signal transduction histidine kinase subgroup 3 dimerisation and phosphoacceptor" evidence="8">
    <location>
        <begin position="178"/>
        <end position="240"/>
    </location>
</feature>
<dbReference type="KEGG" id="coh:EAV92_08830"/>
<evidence type="ECO:0000256" key="3">
    <source>
        <dbReference type="ARBA" id="ARBA00022679"/>
    </source>
</evidence>
<feature type="domain" description="Histidine kinase/HSP90-like ATPase" evidence="7">
    <location>
        <begin position="285"/>
        <end position="374"/>
    </location>
</feature>
<dbReference type="Pfam" id="PF07730">
    <property type="entry name" value="HisKA_3"/>
    <property type="match status" value="1"/>
</dbReference>
<feature type="transmembrane region" description="Helical" evidence="6">
    <location>
        <begin position="63"/>
        <end position="80"/>
    </location>
</feature>
<keyword evidence="10" id="KW-1185">Reference proteome</keyword>
<evidence type="ECO:0000256" key="2">
    <source>
        <dbReference type="ARBA" id="ARBA00012438"/>
    </source>
</evidence>
<evidence type="ECO:0000256" key="1">
    <source>
        <dbReference type="ARBA" id="ARBA00000085"/>
    </source>
</evidence>
<dbReference type="SUPFAM" id="SSF55874">
    <property type="entry name" value="ATPase domain of HSP90 chaperone/DNA topoisomerase II/histidine kinase"/>
    <property type="match status" value="1"/>
</dbReference>
<dbReference type="AlphaFoldDB" id="A0A3G3JYS7"/>
<dbReference type="GO" id="GO:0016020">
    <property type="term" value="C:membrane"/>
    <property type="evidence" value="ECO:0007669"/>
    <property type="project" value="InterPro"/>
</dbReference>
<proteinExistence type="predicted"/>